<proteinExistence type="predicted"/>
<sequence length="182" mass="19408">MHVERPRPVPGMRRSQPLHRSRAGIKGVRDGAAAAPPSARADRAAPDRRPATGQTRLVRGGVSSGTGINVALRRGGAARRWTVSPLRGLATPIERETLMRRGEPNLSVTVGAETTIPDVRELLACAEAVIATHTNRGGICAGCLDWWARLAPVPCEQARWAQAVRERFGNTDATELAAESAA</sequence>
<dbReference type="STRING" id="369723.Strop_2423"/>
<reference evidence="3" key="1">
    <citation type="journal article" date="2007" name="Proc. Natl. Acad. Sci. U.S.A.">
        <title>Genome sequencing reveals complex secondary metabolome in the marine actinomycete Salinispora tropica.</title>
        <authorList>
            <person name="Udwary D.W."/>
            <person name="Zeigler L."/>
            <person name="Asolkar R.N."/>
            <person name="Singan V."/>
            <person name="Lapidus A."/>
            <person name="Fenical W."/>
            <person name="Jensen P.R."/>
            <person name="Moore B.S."/>
        </authorList>
    </citation>
    <scope>NUCLEOTIDE SEQUENCE [LARGE SCALE GENOMIC DNA]</scope>
    <source>
        <strain evidence="3">ATCC BAA-916 / DSM 44818 / CNB-440</strain>
    </source>
</reference>
<feature type="compositionally biased region" description="Basic and acidic residues" evidence="1">
    <location>
        <begin position="40"/>
        <end position="50"/>
    </location>
</feature>
<accession>A4X7M0</accession>
<gene>
    <name evidence="2" type="ordered locus">Strop_2423</name>
</gene>
<evidence type="ECO:0000313" key="3">
    <source>
        <dbReference type="Proteomes" id="UP000000235"/>
    </source>
</evidence>
<dbReference type="EMBL" id="CP000667">
    <property type="protein sequence ID" value="ABP54870.1"/>
    <property type="molecule type" value="Genomic_DNA"/>
</dbReference>
<dbReference type="Proteomes" id="UP000000235">
    <property type="component" value="Chromosome"/>
</dbReference>
<organism evidence="2 3">
    <name type="scientific">Salinispora tropica (strain ATCC BAA-916 / DSM 44818 / JCM 13857 / NBRC 105044 / CNB-440)</name>
    <dbReference type="NCBI Taxonomy" id="369723"/>
    <lineage>
        <taxon>Bacteria</taxon>
        <taxon>Bacillati</taxon>
        <taxon>Actinomycetota</taxon>
        <taxon>Actinomycetes</taxon>
        <taxon>Micromonosporales</taxon>
        <taxon>Micromonosporaceae</taxon>
        <taxon>Salinispora</taxon>
    </lineage>
</organism>
<dbReference type="KEGG" id="stp:Strop_2423"/>
<feature type="region of interest" description="Disordered" evidence="1">
    <location>
        <begin position="1"/>
        <end position="55"/>
    </location>
</feature>
<keyword evidence="3" id="KW-1185">Reference proteome</keyword>
<evidence type="ECO:0000313" key="2">
    <source>
        <dbReference type="EMBL" id="ABP54870.1"/>
    </source>
</evidence>
<dbReference type="HOGENOM" id="CLU_1481013_0_0_11"/>
<evidence type="ECO:0000256" key="1">
    <source>
        <dbReference type="SAM" id="MobiDB-lite"/>
    </source>
</evidence>
<name>A4X7M0_SALTO</name>
<dbReference type="AlphaFoldDB" id="A4X7M0"/>
<protein>
    <submittedName>
        <fullName evidence="2">Uncharacterized protein</fullName>
    </submittedName>
</protein>